<gene>
    <name evidence="2" type="ORF">Selli1_28800</name>
</gene>
<evidence type="ECO:0000313" key="3">
    <source>
        <dbReference type="Proteomes" id="UP001145145"/>
    </source>
</evidence>
<dbReference type="PROSITE" id="PS50104">
    <property type="entry name" value="TIR"/>
    <property type="match status" value="1"/>
</dbReference>
<organism evidence="2 3">
    <name type="scientific">Sellimonas catena</name>
    <dbReference type="NCBI Taxonomy" id="2994035"/>
    <lineage>
        <taxon>Bacteria</taxon>
        <taxon>Bacillati</taxon>
        <taxon>Bacillota</taxon>
        <taxon>Clostridia</taxon>
        <taxon>Lachnospirales</taxon>
        <taxon>Lachnospiraceae</taxon>
        <taxon>Sellimonas</taxon>
    </lineage>
</organism>
<protein>
    <recommendedName>
        <fullName evidence="1">TIR domain-containing protein</fullName>
    </recommendedName>
</protein>
<reference evidence="2 3" key="1">
    <citation type="journal article" date="2023" name="Int. J. Syst. Evol. Microbiol.">
        <title>Sellimonas catena sp. nov., isolated from human faeces.</title>
        <authorList>
            <person name="Hisatomi A."/>
            <person name="Ohkuma M."/>
            <person name="Sakamoto M."/>
        </authorList>
    </citation>
    <scope>NUCLEOTIDE SEQUENCE [LARGE SCALE GENOMIC DNA]</scope>
    <source>
        <strain evidence="2 3">12EGH17</strain>
    </source>
</reference>
<comment type="caution">
    <text evidence="2">The sequence shown here is derived from an EMBL/GenBank/DDBJ whole genome shotgun (WGS) entry which is preliminary data.</text>
</comment>
<dbReference type="InterPro" id="IPR000157">
    <property type="entry name" value="TIR_dom"/>
</dbReference>
<evidence type="ECO:0000313" key="2">
    <source>
        <dbReference type="EMBL" id="GLG05706.1"/>
    </source>
</evidence>
<dbReference type="GO" id="GO:0007165">
    <property type="term" value="P:signal transduction"/>
    <property type="evidence" value="ECO:0007669"/>
    <property type="project" value="InterPro"/>
</dbReference>
<dbReference type="EMBL" id="BSBO01000035">
    <property type="protein sequence ID" value="GLG05706.1"/>
    <property type="molecule type" value="Genomic_DNA"/>
</dbReference>
<dbReference type="Proteomes" id="UP001145145">
    <property type="component" value="Unassembled WGS sequence"/>
</dbReference>
<proteinExistence type="predicted"/>
<accession>A0A9W6C5X3</accession>
<dbReference type="Gene3D" id="3.40.50.10140">
    <property type="entry name" value="Toll/interleukin-1 receptor homology (TIR) domain"/>
    <property type="match status" value="1"/>
</dbReference>
<feature type="domain" description="TIR" evidence="1">
    <location>
        <begin position="266"/>
        <end position="398"/>
    </location>
</feature>
<dbReference type="InterPro" id="IPR035897">
    <property type="entry name" value="Toll_tir_struct_dom_sf"/>
</dbReference>
<evidence type="ECO:0000259" key="1">
    <source>
        <dbReference type="PROSITE" id="PS50104"/>
    </source>
</evidence>
<dbReference type="AlphaFoldDB" id="A0A9W6C5X3"/>
<dbReference type="RefSeq" id="WP_281873666.1">
    <property type="nucleotide sequence ID" value="NZ_BSBO01000035.1"/>
</dbReference>
<dbReference type="SUPFAM" id="SSF52200">
    <property type="entry name" value="Toll/Interleukin receptor TIR domain"/>
    <property type="match status" value="1"/>
</dbReference>
<name>A0A9W6C5X3_9FIRM</name>
<keyword evidence="3" id="KW-1185">Reference proteome</keyword>
<sequence>MSGVTKHIYDHEIRDIISMWNMQLKSIQELLPKGYKNEDIVEMLKHFYPHEWYSVEVKYWYYNKKDKYLKKHFGKTRYNMKKPENLLLTCGEYKKIMSADRKKMHDSNYLEKKSSELSELLWNKRKPKIEKINKKIEQAKSRTQQMTPEYVDQLMGFYDRKNTSQKDKMYILLELQKYYSFKIIEFFFKLNDTELNKQLRWLAFKHLQSFNYQPRARRQKYMQVHTKNKKRKHYLTKIYPEEKYDIPKTPTELEYRIENAKEQKIKSYDFFISHSYKDSDYVQKLIGFENRQGKNIFCDWINDSDYLKRNLLCNATLKVLEKRMEQSKSVLFVDSDYSRHSIWCRYELNYFKELGKTMYIISKEDIQNGKFAIRPFTEEWYLDSHYKRMVLLESEKVLS</sequence>
<dbReference type="Pfam" id="PF08937">
    <property type="entry name" value="ThsB_TIR"/>
    <property type="match status" value="1"/>
</dbReference>
<dbReference type="InterPro" id="IPR015032">
    <property type="entry name" value="ThsB__TIR-like_domain"/>
</dbReference>